<dbReference type="SUPFAM" id="SSF56204">
    <property type="entry name" value="Hect, E3 ligase catalytic domain"/>
    <property type="match status" value="1"/>
</dbReference>
<evidence type="ECO:0000256" key="15">
    <source>
        <dbReference type="ARBA" id="ARBA00023108"/>
    </source>
</evidence>
<evidence type="ECO:0000256" key="21">
    <source>
        <dbReference type="ARBA" id="ARBA00067583"/>
    </source>
</evidence>
<feature type="compositionally biased region" description="Basic and acidic residues" evidence="26">
    <location>
        <begin position="3788"/>
        <end position="3809"/>
    </location>
</feature>
<name>A0A8C0R4B8_CANLU</name>
<dbReference type="GO" id="GO:0006511">
    <property type="term" value="P:ubiquitin-dependent protein catabolic process"/>
    <property type="evidence" value="ECO:0007669"/>
    <property type="project" value="TreeGrafter"/>
</dbReference>
<keyword evidence="9" id="KW-0597">Phosphoprotein</keyword>
<dbReference type="Ensembl" id="ENSCAFT00020029132.1">
    <property type="protein sequence ID" value="ENSCAFP00020025239.1"/>
    <property type="gene ID" value="ENSCAFG00020014405.1"/>
</dbReference>
<feature type="compositionally biased region" description="Polar residues" evidence="26">
    <location>
        <begin position="3709"/>
        <end position="3724"/>
    </location>
</feature>
<dbReference type="InterPro" id="IPR009060">
    <property type="entry name" value="UBA-like_sf"/>
</dbReference>
<dbReference type="GO" id="GO:0003677">
    <property type="term" value="F:DNA binding"/>
    <property type="evidence" value="ECO:0007669"/>
    <property type="project" value="UniProtKB-KW"/>
</dbReference>
<dbReference type="SMART" id="SM00119">
    <property type="entry name" value="HECTc"/>
    <property type="match status" value="1"/>
</dbReference>
<dbReference type="SMART" id="SM00165">
    <property type="entry name" value="UBA"/>
    <property type="match status" value="1"/>
</dbReference>
<evidence type="ECO:0000256" key="7">
    <source>
        <dbReference type="ARBA" id="ARBA00022481"/>
    </source>
</evidence>
<feature type="compositionally biased region" description="Low complexity" evidence="26">
    <location>
        <begin position="2646"/>
        <end position="2681"/>
    </location>
</feature>
<keyword evidence="17" id="KW-0496">Mitochondrion</keyword>
<keyword evidence="16" id="KW-0238">DNA-binding</keyword>
<feature type="region of interest" description="Disordered" evidence="26">
    <location>
        <begin position="3446"/>
        <end position="3475"/>
    </location>
</feature>
<evidence type="ECO:0000256" key="3">
    <source>
        <dbReference type="ARBA" id="ARBA00004173"/>
    </source>
</evidence>
<feature type="region of interest" description="Disordered" evidence="26">
    <location>
        <begin position="2944"/>
        <end position="2967"/>
    </location>
</feature>
<feature type="region of interest" description="Disordered" evidence="26">
    <location>
        <begin position="1441"/>
        <end position="1460"/>
    </location>
</feature>
<feature type="domain" description="WWE" evidence="29">
    <location>
        <begin position="1648"/>
        <end position="1725"/>
    </location>
</feature>
<evidence type="ECO:0000256" key="18">
    <source>
        <dbReference type="ARBA" id="ARBA00023204"/>
    </source>
</evidence>
<proteinExistence type="inferred from homology"/>
<dbReference type="PROSITE" id="PS50918">
    <property type="entry name" value="WWE"/>
    <property type="match status" value="1"/>
</dbReference>
<feature type="region of interest" description="Disordered" evidence="26">
    <location>
        <begin position="3688"/>
        <end position="3742"/>
    </location>
</feature>
<feature type="compositionally biased region" description="Basic and acidic residues" evidence="26">
    <location>
        <begin position="1336"/>
        <end position="1347"/>
    </location>
</feature>
<feature type="active site" description="Glycyl thioester intermediate" evidence="25">
    <location>
        <position position="4235"/>
    </location>
</feature>
<dbReference type="FunFam" id="3.90.1750.10:FF:000003">
    <property type="entry name" value="E3 ubiquitin-protein ligase UPL1"/>
    <property type="match status" value="1"/>
</dbReference>
<dbReference type="FunFam" id="3.30.720.50:FF:000002">
    <property type="entry name" value="Putative e3 ubiquitin-protein ligase huwe1 isoform x2"/>
    <property type="match status" value="1"/>
</dbReference>
<feature type="compositionally biased region" description="Low complexity" evidence="26">
    <location>
        <begin position="2826"/>
        <end position="2840"/>
    </location>
</feature>
<dbReference type="CDD" id="cd14288">
    <property type="entry name" value="UBA_HUWE1"/>
    <property type="match status" value="1"/>
</dbReference>
<feature type="region of interest" description="Disordered" evidence="26">
    <location>
        <begin position="1059"/>
        <end position="1082"/>
    </location>
</feature>
<evidence type="ECO:0000256" key="24">
    <source>
        <dbReference type="ARBA" id="ARBA00082105"/>
    </source>
</evidence>
<feature type="region of interest" description="Disordered" evidence="26">
    <location>
        <begin position="2063"/>
        <end position="2110"/>
    </location>
</feature>
<dbReference type="InterPro" id="IPR010314">
    <property type="entry name" value="E3_Ub_ligase_DUF913"/>
</dbReference>
<dbReference type="FunFam" id="3.30.2160.10:FF:000007">
    <property type="entry name" value="E3 ubiquitin-protein ligase HUWE1 isoform X2"/>
    <property type="match status" value="1"/>
</dbReference>
<dbReference type="InterPro" id="IPR016024">
    <property type="entry name" value="ARM-type_fold"/>
</dbReference>
<feature type="compositionally biased region" description="Low complexity" evidence="26">
    <location>
        <begin position="2307"/>
        <end position="2317"/>
    </location>
</feature>
<feature type="compositionally biased region" description="Low complexity" evidence="26">
    <location>
        <begin position="3657"/>
        <end position="3667"/>
    </location>
</feature>
<feature type="compositionally biased region" description="Polar residues" evidence="26">
    <location>
        <begin position="2784"/>
        <end position="2798"/>
    </location>
</feature>
<dbReference type="SUPFAM" id="SSF46934">
    <property type="entry name" value="UBA-like"/>
    <property type="match status" value="1"/>
</dbReference>
<keyword evidence="11" id="KW-0227">DNA damage</keyword>
<dbReference type="EC" id="2.3.2.26" evidence="6"/>
<feature type="compositionally biased region" description="Acidic residues" evidence="26">
    <location>
        <begin position="770"/>
        <end position="780"/>
    </location>
</feature>
<evidence type="ECO:0000256" key="26">
    <source>
        <dbReference type="SAM" id="MobiDB-lite"/>
    </source>
</evidence>
<dbReference type="GO" id="GO:0061025">
    <property type="term" value="P:membrane fusion"/>
    <property type="evidence" value="ECO:0007669"/>
    <property type="project" value="TreeGrafter"/>
</dbReference>
<keyword evidence="12" id="KW-0221">Differentiation</keyword>
<keyword evidence="19" id="KW-0539">Nucleus</keyword>
<feature type="compositionally biased region" description="Basic and acidic residues" evidence="26">
    <location>
        <begin position="2605"/>
        <end position="2627"/>
    </location>
</feature>
<keyword evidence="18" id="KW-0234">DNA repair</keyword>
<dbReference type="Gene3D" id="3.30.720.50">
    <property type="match status" value="1"/>
</dbReference>
<dbReference type="SUPFAM" id="SSF48371">
    <property type="entry name" value="ARM repeat"/>
    <property type="match status" value="1"/>
</dbReference>
<comment type="subcellular location">
    <subcellularLocation>
        <location evidence="4">Cytoplasm</location>
    </subcellularLocation>
    <subcellularLocation>
        <location evidence="3">Mitochondrion</location>
    </subcellularLocation>
    <subcellularLocation>
        <location evidence="2">Nucleus</location>
    </subcellularLocation>
</comment>
<dbReference type="FunFam" id="3.30.2410.10:FF:000004">
    <property type="entry name" value="E3 ubiquitin-protein ligase HUWE1, variant"/>
    <property type="match status" value="1"/>
</dbReference>
<dbReference type="GO" id="GO:0006284">
    <property type="term" value="P:base-excision repair"/>
    <property type="evidence" value="ECO:0007669"/>
    <property type="project" value="TreeGrafter"/>
</dbReference>
<feature type="region of interest" description="Disordered" evidence="26">
    <location>
        <begin position="2605"/>
        <end position="2878"/>
    </location>
</feature>
<evidence type="ECO:0000256" key="25">
    <source>
        <dbReference type="PROSITE-ProRule" id="PRU00104"/>
    </source>
</evidence>
<dbReference type="InterPro" id="IPR000569">
    <property type="entry name" value="HECT_dom"/>
</dbReference>
<evidence type="ECO:0000256" key="9">
    <source>
        <dbReference type="ARBA" id="ARBA00022553"/>
    </source>
</evidence>
<evidence type="ECO:0000259" key="27">
    <source>
        <dbReference type="PROSITE" id="PS50030"/>
    </source>
</evidence>
<reference evidence="30" key="2">
    <citation type="submission" date="2025-09" db="UniProtKB">
        <authorList>
            <consortium name="Ensembl"/>
        </authorList>
    </citation>
    <scope>IDENTIFICATION</scope>
</reference>
<dbReference type="InterPro" id="IPR035983">
    <property type="entry name" value="Hect_E3_ubiquitin_ligase"/>
</dbReference>
<evidence type="ECO:0000256" key="5">
    <source>
        <dbReference type="ARBA" id="ARBA00004906"/>
    </source>
</evidence>
<dbReference type="Pfam" id="PF00632">
    <property type="entry name" value="HECT"/>
    <property type="match status" value="1"/>
</dbReference>
<feature type="region of interest" description="Disordered" evidence="26">
    <location>
        <begin position="3379"/>
        <end position="3419"/>
    </location>
</feature>
<comment type="similarity">
    <text evidence="20">Belongs to the UPL family. TOM1/PTR1 subfamily.</text>
</comment>
<feature type="region of interest" description="Disordered" evidence="26">
    <location>
        <begin position="3262"/>
        <end position="3290"/>
    </location>
</feature>
<keyword evidence="10" id="KW-0808">Transferase</keyword>
<protein>
    <recommendedName>
        <fullName evidence="21">E3 ubiquitin-protein ligase HUWE1</fullName>
        <ecNumber evidence="6">2.3.2.26</ecNumber>
    </recommendedName>
    <alternativeName>
        <fullName evidence="22">HECT, UBA and WWE domain-containing protein 1</fullName>
    </alternativeName>
    <alternativeName>
        <fullName evidence="24">HECT-type E3 ubiquitin transferase HUWE1</fullName>
    </alternativeName>
    <alternativeName>
        <fullName evidence="23">Upstream regulatory element-binding protein 1</fullName>
    </alternativeName>
</protein>
<evidence type="ECO:0000256" key="6">
    <source>
        <dbReference type="ARBA" id="ARBA00012485"/>
    </source>
</evidence>
<feature type="compositionally biased region" description="Polar residues" evidence="26">
    <location>
        <begin position="2755"/>
        <end position="2772"/>
    </location>
</feature>
<dbReference type="Pfam" id="PF22562">
    <property type="entry name" value="UBA_7"/>
    <property type="match status" value="1"/>
</dbReference>
<feature type="compositionally biased region" description="Low complexity" evidence="26">
    <location>
        <begin position="522"/>
        <end position="534"/>
    </location>
</feature>
<evidence type="ECO:0000259" key="29">
    <source>
        <dbReference type="PROSITE" id="PS50918"/>
    </source>
</evidence>
<dbReference type="Gene3D" id="3.30.2160.10">
    <property type="entry name" value="Hect, E3 ligase catalytic domain"/>
    <property type="match status" value="1"/>
</dbReference>
<feature type="compositionally biased region" description="Polar residues" evidence="26">
    <location>
        <begin position="2726"/>
        <end position="2743"/>
    </location>
</feature>
<comment type="catalytic activity">
    <reaction evidence="1">
        <text>S-ubiquitinyl-[E2 ubiquitin-conjugating enzyme]-L-cysteine + [acceptor protein]-L-lysine = [E2 ubiquitin-conjugating enzyme]-L-cysteine + N(6)-ubiquitinyl-[acceptor protein]-L-lysine.</text>
        <dbReference type="EC" id="2.3.2.26"/>
    </reaction>
</comment>
<dbReference type="PROSITE" id="PS50237">
    <property type="entry name" value="HECT"/>
    <property type="match status" value="1"/>
</dbReference>
<evidence type="ECO:0000256" key="4">
    <source>
        <dbReference type="ARBA" id="ARBA00004496"/>
    </source>
</evidence>
<evidence type="ECO:0000256" key="20">
    <source>
        <dbReference type="ARBA" id="ARBA00034494"/>
    </source>
</evidence>
<dbReference type="InterPro" id="IPR041918">
    <property type="entry name" value="UBA_HUWE1"/>
</dbReference>
<keyword evidence="15" id="KW-0090">Biological rhythms</keyword>
<evidence type="ECO:0000256" key="1">
    <source>
        <dbReference type="ARBA" id="ARBA00000885"/>
    </source>
</evidence>
<evidence type="ECO:0000256" key="16">
    <source>
        <dbReference type="ARBA" id="ARBA00023125"/>
    </source>
</evidence>
<feature type="region of interest" description="Disordered" evidence="26">
    <location>
        <begin position="751"/>
        <end position="804"/>
    </location>
</feature>
<evidence type="ECO:0000256" key="13">
    <source>
        <dbReference type="ARBA" id="ARBA00022786"/>
    </source>
</evidence>
<feature type="compositionally biased region" description="Polar residues" evidence="26">
    <location>
        <begin position="782"/>
        <end position="801"/>
    </location>
</feature>
<dbReference type="GO" id="GO:0030154">
    <property type="term" value="P:cell differentiation"/>
    <property type="evidence" value="ECO:0007669"/>
    <property type="project" value="UniProtKB-KW"/>
</dbReference>
<keyword evidence="7" id="KW-0488">Methylation</keyword>
<evidence type="ECO:0000256" key="2">
    <source>
        <dbReference type="ARBA" id="ARBA00004123"/>
    </source>
</evidence>
<feature type="region of interest" description="Disordered" evidence="26">
    <location>
        <begin position="3788"/>
        <end position="3842"/>
    </location>
</feature>
<reference evidence="30" key="1">
    <citation type="submission" date="2025-08" db="UniProtKB">
        <authorList>
            <consortium name="Ensembl"/>
        </authorList>
    </citation>
    <scope>IDENTIFICATION</scope>
</reference>
<dbReference type="Pfam" id="PF06025">
    <property type="entry name" value="DUF913"/>
    <property type="match status" value="1"/>
</dbReference>
<feature type="compositionally biased region" description="Basic and acidic residues" evidence="26">
    <location>
        <begin position="2082"/>
        <end position="2102"/>
    </location>
</feature>
<feature type="region of interest" description="Disordered" evidence="26">
    <location>
        <begin position="2307"/>
        <end position="2366"/>
    </location>
</feature>
<dbReference type="InterPro" id="IPR025527">
    <property type="entry name" value="HUWE1/Rev1_UBM"/>
</dbReference>
<evidence type="ECO:0000256" key="23">
    <source>
        <dbReference type="ARBA" id="ARBA00081858"/>
    </source>
</evidence>
<feature type="compositionally biased region" description="Basic and acidic residues" evidence="26">
    <location>
        <begin position="3727"/>
        <end position="3736"/>
    </location>
</feature>
<dbReference type="FunFam" id="1.10.8.10:FF:000019">
    <property type="entry name" value="Putative e3 ubiquitin-protein ligase huwe1 isoform x2"/>
    <property type="match status" value="1"/>
</dbReference>
<evidence type="ECO:0000259" key="28">
    <source>
        <dbReference type="PROSITE" id="PS50237"/>
    </source>
</evidence>
<evidence type="ECO:0000256" key="10">
    <source>
        <dbReference type="ARBA" id="ARBA00022679"/>
    </source>
</evidence>
<dbReference type="GeneTree" id="ENSGT00940000156319"/>
<dbReference type="Pfam" id="PF14377">
    <property type="entry name" value="UBM"/>
    <property type="match status" value="3"/>
</dbReference>
<feature type="compositionally biased region" description="Low complexity" evidence="26">
    <location>
        <begin position="3446"/>
        <end position="3468"/>
    </location>
</feature>
<evidence type="ECO:0000256" key="22">
    <source>
        <dbReference type="ARBA" id="ARBA00080066"/>
    </source>
</evidence>
<comment type="pathway">
    <text evidence="5">Protein modification; protein ubiquitination.</text>
</comment>
<keyword evidence="13 25" id="KW-0833">Ubl conjugation pathway</keyword>
<dbReference type="InterPro" id="IPR037197">
    <property type="entry name" value="WWE_dom_sf"/>
</dbReference>
<dbReference type="InterPro" id="IPR015940">
    <property type="entry name" value="UBA"/>
</dbReference>
<feature type="compositionally biased region" description="Polar residues" evidence="26">
    <location>
        <begin position="3832"/>
        <end position="3842"/>
    </location>
</feature>
<evidence type="ECO:0000313" key="31">
    <source>
        <dbReference type="Proteomes" id="UP000694391"/>
    </source>
</evidence>
<gene>
    <name evidence="30" type="primary">HUWE1</name>
</gene>
<dbReference type="InterPro" id="IPR004170">
    <property type="entry name" value="WWE_dom"/>
</dbReference>
<feature type="compositionally biased region" description="Polar residues" evidence="26">
    <location>
        <begin position="1734"/>
        <end position="1743"/>
    </location>
</feature>
<dbReference type="PANTHER" id="PTHR11254:SF67">
    <property type="entry name" value="E3 UBIQUITIN-PROTEIN LIGASE HUWE1"/>
    <property type="match status" value="1"/>
</dbReference>
<feature type="compositionally biased region" description="Acidic residues" evidence="26">
    <location>
        <begin position="2340"/>
        <end position="2351"/>
    </location>
</feature>
<keyword evidence="31" id="KW-1185">Reference proteome</keyword>
<keyword evidence="14" id="KW-0007">Acetylation</keyword>
<feature type="compositionally biased region" description="Polar residues" evidence="26">
    <location>
        <begin position="2328"/>
        <end position="2337"/>
    </location>
</feature>
<dbReference type="UniPathway" id="UPA00143"/>
<feature type="domain" description="UBA" evidence="27">
    <location>
        <begin position="1361"/>
        <end position="1400"/>
    </location>
</feature>
<dbReference type="PROSITE" id="PS50030">
    <property type="entry name" value="UBA"/>
    <property type="match status" value="1"/>
</dbReference>
<dbReference type="Pfam" id="PF02825">
    <property type="entry name" value="WWE"/>
    <property type="match status" value="1"/>
</dbReference>
<feature type="compositionally biased region" description="Basic and acidic residues" evidence="26">
    <location>
        <begin position="1744"/>
        <end position="1753"/>
    </location>
</feature>
<dbReference type="Gene3D" id="3.30.2410.10">
    <property type="entry name" value="Hect, E3 ligase catalytic domain"/>
    <property type="match status" value="1"/>
</dbReference>
<evidence type="ECO:0000256" key="12">
    <source>
        <dbReference type="ARBA" id="ARBA00022782"/>
    </source>
</evidence>
<dbReference type="GO" id="GO:0007030">
    <property type="term" value="P:Golgi organization"/>
    <property type="evidence" value="ECO:0007669"/>
    <property type="project" value="TreeGrafter"/>
</dbReference>
<dbReference type="GO" id="GO:0061630">
    <property type="term" value="F:ubiquitin protein ligase activity"/>
    <property type="evidence" value="ECO:0007669"/>
    <property type="project" value="UniProtKB-EC"/>
</dbReference>
<keyword evidence="8" id="KW-0963">Cytoplasm</keyword>
<dbReference type="Proteomes" id="UP000694391">
    <property type="component" value="Unplaced"/>
</dbReference>
<feature type="region of interest" description="Disordered" evidence="26">
    <location>
        <begin position="522"/>
        <end position="542"/>
    </location>
</feature>
<dbReference type="GO" id="GO:0000139">
    <property type="term" value="C:Golgi membrane"/>
    <property type="evidence" value="ECO:0007669"/>
    <property type="project" value="TreeGrafter"/>
</dbReference>
<feature type="region of interest" description="Disordered" evidence="26">
    <location>
        <begin position="3151"/>
        <end position="3175"/>
    </location>
</feature>
<dbReference type="GO" id="GO:0000209">
    <property type="term" value="P:protein polyubiquitination"/>
    <property type="evidence" value="ECO:0007669"/>
    <property type="project" value="TreeGrafter"/>
</dbReference>
<feature type="compositionally biased region" description="Low complexity" evidence="26">
    <location>
        <begin position="2063"/>
        <end position="2079"/>
    </location>
</feature>
<feature type="region of interest" description="Disordered" evidence="26">
    <location>
        <begin position="1023"/>
        <end position="1045"/>
    </location>
</feature>
<dbReference type="GO" id="GO:0048511">
    <property type="term" value="P:rhythmic process"/>
    <property type="evidence" value="ECO:0007669"/>
    <property type="project" value="UniProtKB-KW"/>
</dbReference>
<feature type="domain" description="HECT" evidence="28">
    <location>
        <begin position="3932"/>
        <end position="4268"/>
    </location>
</feature>
<dbReference type="InterPro" id="IPR010309">
    <property type="entry name" value="E3_Ub_ligase_DUF908"/>
</dbReference>
<evidence type="ECO:0000256" key="19">
    <source>
        <dbReference type="ARBA" id="ARBA00023242"/>
    </source>
</evidence>
<dbReference type="Gene3D" id="6.10.250.1630">
    <property type="match status" value="1"/>
</dbReference>
<dbReference type="InterPro" id="IPR050409">
    <property type="entry name" value="E3_ubiq-protein_ligase"/>
</dbReference>
<dbReference type="GO" id="GO:0005739">
    <property type="term" value="C:mitochondrion"/>
    <property type="evidence" value="ECO:0007669"/>
    <property type="project" value="UniProtKB-SubCell"/>
</dbReference>
<evidence type="ECO:0000256" key="8">
    <source>
        <dbReference type="ARBA" id="ARBA00022490"/>
    </source>
</evidence>
<evidence type="ECO:0000256" key="14">
    <source>
        <dbReference type="ARBA" id="ARBA00022990"/>
    </source>
</evidence>
<feature type="compositionally biased region" description="Low complexity" evidence="26">
    <location>
        <begin position="3387"/>
        <end position="3410"/>
    </location>
</feature>
<feature type="compositionally biased region" description="Pro residues" evidence="26">
    <location>
        <begin position="3810"/>
        <end position="3819"/>
    </location>
</feature>
<dbReference type="CDD" id="cd00078">
    <property type="entry name" value="HECTc"/>
    <property type="match status" value="1"/>
</dbReference>
<dbReference type="PANTHER" id="PTHR11254">
    <property type="entry name" value="HECT DOMAIN UBIQUITIN-PROTEIN LIGASE"/>
    <property type="match status" value="1"/>
</dbReference>
<feature type="region of interest" description="Disordered" evidence="26">
    <location>
        <begin position="1734"/>
        <end position="1753"/>
    </location>
</feature>
<accession>A0A8C0R4B8</accession>
<feature type="region of interest" description="Disordered" evidence="26">
    <location>
        <begin position="3646"/>
        <end position="3667"/>
    </location>
</feature>
<dbReference type="Gene3D" id="3.90.1750.10">
    <property type="entry name" value="Hect, E3 ligase catalytic domains"/>
    <property type="match status" value="1"/>
</dbReference>
<dbReference type="SUPFAM" id="SSF117839">
    <property type="entry name" value="WWE domain"/>
    <property type="match status" value="1"/>
</dbReference>
<feature type="region of interest" description="Disordered" evidence="26">
    <location>
        <begin position="3313"/>
        <end position="3333"/>
    </location>
</feature>
<organism evidence="30 31">
    <name type="scientific">Canis lupus dingo</name>
    <name type="common">dingo</name>
    <dbReference type="NCBI Taxonomy" id="286419"/>
    <lineage>
        <taxon>Eukaryota</taxon>
        <taxon>Metazoa</taxon>
        <taxon>Chordata</taxon>
        <taxon>Craniata</taxon>
        <taxon>Vertebrata</taxon>
        <taxon>Euteleostomi</taxon>
        <taxon>Mammalia</taxon>
        <taxon>Eutheria</taxon>
        <taxon>Laurasiatheria</taxon>
        <taxon>Carnivora</taxon>
        <taxon>Caniformia</taxon>
        <taxon>Canidae</taxon>
        <taxon>Canis</taxon>
    </lineage>
</organism>
<dbReference type="Pfam" id="PF06012">
    <property type="entry name" value="DUF908"/>
    <property type="match status" value="1"/>
</dbReference>
<sequence>MKVDRTKLKKTPTEAPADCRALIDKLKVCNDEQLLLELQQIKTWNIGKCELYHWVDLLDRFDGILADAGQTVENMSWMLVCDRPEREQLKMLLLAVLNFTALLIEYSFSRHLYSSIEHLTTLLASSDMQVVLAVLNLLYVFSKRSNYITRLGSDKRTPLLTRLQHLAESWGGKENGFGLAECCRDLHMMKYPPSATTLHFEFYADPGAEVKIEKRTTSNTLHYIHIEQLDKISESPSEIMESLTKMYSIPKDKQMLLFTHIRLAHGFSNHRKRLQAVQARLHAISILVYSNALQESANSILYNGLIEELVDVLQITDKQLMEIKAASLRTLTSIVHLERTPKLSSIIDCTGTASYHGFLPVLVRNCIQAMIDPSMDPYPHQFATALFSFLYHLASYDAGGEALVSCGMMEALLKVIKFLGDEQDQITFVTRAVRVVDLITNLDMAAFQSHSGLSIFIYRLEHEVDLCRKECPFVIKPKIQRPSTTQEGEEMETDMDVADVTMESSPGSSVSVEHRLDVELRASSSSSSASISSGSGPGPRPGVQCIPQRAALLKSMLNFLKKAIQDPAFSDGIRHVMDGSLPTSLKHIISNAEYYGPSLFLLATEVVTVFVFQEPSLLSSLQDNGLTDVMLHALLIKDVPATREVLGSLPNVFSALCLNARGLQSFVQCQPFERLFKVLLSPDYLPAMRRRRSSDPLGDTASNLGSAVDELMRHQPTLKTDATTAIIKLLEEICNLGRDPKYICQKPSIQKADGTATAPPPRSNHAAEEASSEDEEEEEVQAMQSFNSTQQNETEPNQQVVGTEERIPIPLMDYILNVMKFVESILSNNTTDDHCQEFVNQKGLLPLVTILGLPNLPIDFPTSAACQAVAGVCKSILTLSHEPKVLQEGLLQLDSILSSLEPLHRPIESPGGSVLLRELACAGNVADATLSAQATPLLHALTAAHAYIMMFVHTCRVGQSEIRSISVNQWGSQLGLSVLSKLSQLYCSLVWESTVLLSLCTPNSLPSGCEFGQVDMQKLVPKDEKAGTTQGGKRSDGEQDGTAASMDASTQGLLEGIGLDGDTLAPMETDEPTASDSKGKSKITPAMAARIKQIKPLLSASSRLGRALAELFGLLVKLCVGSPVRQRRSHHAASTTTAPTPAARSTASALTKLLTKGLSWQPPPYTPTPRFRLTFFICSVGFTSPMLFDERKYPYHLMLQKFLCSGGHNALFETFNWALSMGGKVPVAEGLEHSDLPDGTGEFLDAWLMLVEKMVNPTTVLESPHSLPAKLPGGVQNFPQFSALRFLVVTQKAAFTCIKNLWNRKPLKVYGGRMAESMLAILCHILRGEPVIRERLSKEKEGSRGEEDTGQEEGGSRREPQVNQQQLQQLMDMGFTREHAMEALLNTSTMEQATEYLLTHPPPIMGGVVRDLSMSEEDQMMRAIAMSLGQDIPMDQRAESPEEVACRKEEEERKAREKQEEEEAKCLEKFQDADPLEQDELHTFTDTMLPGCFHLLDELPDTVYRVCDLIMTAIKRNGADYRDMILKQVVNQVWEAADVLIKAALPLTTSDTKTVSEWISQMATLPQASNLATRILLLTLLFEELKLPCAWVVESSGILNVLIKLLEVVQPCLQAAKEQKEVQTPKWITPVLLLIDFYEKTAISSKRRAQMTKYLQSNNNNWRWFDDRSGRWCSYSASNNSTIDSAWKSGETSVRFTAGRRRYTVQFTTMVQVNEETGNRRPVMLTLLRVPRLNKNSKNSNGQELEKTLEESKEMDIKRKENKANDTPLALENTNTEKETSLEETKIGEILIQGLTEDMVTVLIRACVSMLGVPVDPDTLHATLRLCLRLTRDHKYAMMFAELKSTRMILNLTQSSGFNGFTPLVTLLLRHIIEDPCTLRHTMEKVVRSAATSGAGSTTSGVVSGSLGSREINYILRVLGPAACRNPDIFTEVANCCIRIALPAPRGSGTASDDEFENLRIKGPNAVQLVKTTPLKPSPLPVIPDTIKEVIYDMLNALAAYHAPEEAEKSDPKPGGMTQEVGQLLQDMGDDVYQQYRSLTRQSSDFDTQSGFSINSQVFAADGASTETSTSGTSQGEASTPEESRDGKKDKEGDRTSEEGKQKSKGSKPLMPTSTILRLLAELVRSYVGIATLIANYSYTVGQSELIKEDCSVLAFVLDHLLPHTQNAEDKDTPALARLFLASLAAAGSGTDAQVALVNEVKAALGRALAMAESTEKHARLQAVMCIISTIMESCPSTSSFYSSATAKTQHNGMNNIIRLFLKKGLVNDLARVPHSLDLSSPNMANTVNAALKPLETLSRIVNQPSSLFGSKSASSKSKSEQDAQGAAQDSNSNQQDPGEPGEAEVQEEDHDVTQTEVADGDIMDGEAETDSVVIAGQPEVLSSQEMQVENELEDLIDELLERDGGSGNSTIIADIPPSPGNIPTTHPLMVRHADHSSLTLGSGSSTTRLTQGIGRSQRTLRQLTANTGHTIHVHYPGNRQPNPPLILQRLLGPSAAADILQLSSSLPLQSRGRARLLVGNDDVHIIARSDDELLDDFFHDQSTATSQAGTLSSIPTALTRWTEECKVLDAESMHDCVSVVKVPIVNHLEFLRDEELEERREKRRKQLAEEETKITDKGKEDKENRDQSAQVICKGWEDSSLKDGTPMPDSYPTTPSSTDAATSESKDTLVTLQPSQQQQTLPPPPALGEIPQELQSPAGEGGSSTQLLMPVEPEELGPTRPSGEAETTQMELSPAPTITSLSPERAEDSDALTAVSSQLEGSPMDTSSLASCTLEEAVGDTSAAGSSEQPTAGSSTPGDAPTVVTEVQSRGDGSGEPTQPPEDSSPPASSESSSTRDSAVAISGADSRGILEEPLPSTSSEEEDPLAGISLPEGVDPSFLAALPDDIRREVLQNQLGIRPPTRTAPSANSSAPAVVGNPGVTEVSPEFLAALPPAIQEEVLAQQRAEQQRRELAQNASSDTPMDPVTFIQTLPSDLRRSVLEDMEDSVLAVMPPDIAAEAQALRREQEARQRQLMHERLFGHSSTSALSAILRSPAFTSRLSGNRGVQYTRLAVQRGGTFQMGGSSSHNRPSGSNVDTLLRLRGRLLLDHEALSCLLVLLFVDEPKLNTSRLHRVLRNLCYHAQTRHWVIRSLLSILQRSSESELCIETPKLSSSEDKGKKSSKSCGSSSHENRPLDLLHKMESKSSNQLSWLSVSMDAALGCRTNIFQIQRSGGRKHTEKHASSGSTVHIHPQAAPVVCRHVLDTLIQLAKVFPSHFTQQRTKETNCESDRERGSKQACSPCSSQSTSSGICTDFWDLLVKLDNMNVSRKGKNSVKSVPVSAGGEGETSPYSLEASPLGQLMNMLSHPVIRRSSLLTEKLLRLLSLISIALPENKVSEAQANSGSSASSTTVATSTTSTTTTTAASSTPTPPAATTPVTSAPALVAATAISTIAVAASTTVTTPTTATTTVSTSTTTKASKSPAKVGDGGSSSADFKMVSSGLTENQLQLSVEVLTSHSCSEEGLEDAANVLLQLSRGDPATRDTVLKLLLNGARHLGYTLCKQIGTLLAELREYNLEQQRRAQCETLSPDGLPEEQPQTTKLKGKMQSRFDMAENVVIVASQKRPLGGRELQLPSMSMLTSKTSTQKFFLRVLQVIIQLRDDTRRANKKAKQTGRLGSSGLGSASSIQAAVRQLEAEADAIIQMSESSQSEASVRREESPMDVDQPSPSAQDTQSIGSDGTPQGEKEKEERPPELPLLSEQLSLDELWDMLGECLKELEESHDQHAVLVLQPAVEAFFLVHATERESKPPVRDTRESQLAHIKDEPPPLSPAPLTPATPSSLDPFFSREPSSMHISSSLPPDTQKFLRFAETHRTVLNQILRQSTTHLADGPFAVLVDYIRVLDFDVKRKYFRQELERLDEGLRKEDMAVHVRRDHVFEDSYRELHRKSPEEMKNRLYIVFEGEEGQDAGGLLREWYMIISREMFNPMYALFRTSPGDRVTYTINPSSHCNPNHLSYFKFVGRIVAKAVYDNRLLECYFTRSFYKHILGKSVRYTDMESEDYHFYQGLVYLLENDVSTLGYDLTFSTEVQEFGVCEVRDLKPNGANILVTEENKKEYVHLVCQMRMTGAIRKQLAAFLEGFYEIIPKRLISIFTEQELELLISGLPTIDIDDLKSNTEYHKYQSNSIQIQWFWRALRSFDQADRAKFLQFVTGTSKVPLQGFAALEGMNGIQKFQIHRDDRSTDRLPSAHTCFNQLDLPAYESFEKLRHMLLLAIQECSEGFGLA</sequence>
<feature type="compositionally biased region" description="Basic and acidic residues" evidence="26">
    <location>
        <begin position="3263"/>
        <end position="3277"/>
    </location>
</feature>
<evidence type="ECO:0000313" key="30">
    <source>
        <dbReference type="Ensembl" id="ENSCAFP00020025239.1"/>
    </source>
</evidence>
<dbReference type="GO" id="GO:0005634">
    <property type="term" value="C:nucleus"/>
    <property type="evidence" value="ECO:0007669"/>
    <property type="project" value="UniProtKB-SubCell"/>
</dbReference>
<evidence type="ECO:0000256" key="11">
    <source>
        <dbReference type="ARBA" id="ARBA00022763"/>
    </source>
</evidence>
<dbReference type="Gene3D" id="1.10.8.10">
    <property type="entry name" value="DNA helicase RuvA subunit, C-terminal domain"/>
    <property type="match status" value="1"/>
</dbReference>
<evidence type="ECO:0000256" key="17">
    <source>
        <dbReference type="ARBA" id="ARBA00023128"/>
    </source>
</evidence>
<feature type="region of interest" description="Disordered" evidence="26">
    <location>
        <begin position="1336"/>
        <end position="1365"/>
    </location>
</feature>